<feature type="transmembrane region" description="Helical" evidence="1">
    <location>
        <begin position="62"/>
        <end position="82"/>
    </location>
</feature>
<protein>
    <recommendedName>
        <fullName evidence="4">DUF2029 domain-containing protein</fullName>
    </recommendedName>
</protein>
<dbReference type="OrthoDB" id="5242303at2"/>
<evidence type="ECO:0000313" key="3">
    <source>
        <dbReference type="Proteomes" id="UP000275069"/>
    </source>
</evidence>
<accession>A0A387BKV7</accession>
<sequence>MPAGALGRARLVVEFAALAVLTLAAYTALWLTQNALWTNGLVAGMTAQTPRPGSDPVVGLDATVRVIVLGAAVTGLAVWLFVRAERFAAAGLTWALITLPLVIAVALYFLPPTLSIDAYSYLSHGFLAATPGLNPYVDASSSVAWLPYGQLLLDSGWQAVHPVTPYGPLWTMFEKGAYLLSGNNVGLGILLIKLPSFLAMLGTAALIWRLLARIAPDRRLRGVLLFLANPLILIELAGEGHNDAVMIFFVVLAMFATVRRWAFVAVVAIALAVLVKASAAPLGLLVLVALVLWRRSARRLALELVAGVVVSAGAAVALFAPFWVGPATLNGLFTEAAAPPGLSIAGIVYGILRPGTAEIVLLALLVLPTVAACFLVRTVTGFIRACSIVSLLIFVLLPLEWPWYAALPSALLALGAAEIETVVIVLLALGSRVVAPFGDASAIGSVYYTIFYTAQAFLGQAVPGLVGLFATVARVIRERGWRADASAEAARELAPARSGN</sequence>
<feature type="transmembrane region" description="Helical" evidence="1">
    <location>
        <begin position="300"/>
        <end position="324"/>
    </location>
</feature>
<feature type="transmembrane region" description="Helical" evidence="1">
    <location>
        <begin position="185"/>
        <end position="211"/>
    </location>
</feature>
<evidence type="ECO:0000256" key="1">
    <source>
        <dbReference type="SAM" id="Phobius"/>
    </source>
</evidence>
<feature type="transmembrane region" description="Helical" evidence="1">
    <location>
        <begin position="12"/>
        <end position="31"/>
    </location>
</feature>
<evidence type="ECO:0008006" key="4">
    <source>
        <dbReference type="Google" id="ProtNLM"/>
    </source>
</evidence>
<keyword evidence="3" id="KW-1185">Reference proteome</keyword>
<dbReference type="AlphaFoldDB" id="A0A387BKV7"/>
<feature type="transmembrane region" description="Helical" evidence="1">
    <location>
        <begin position="411"/>
        <end position="430"/>
    </location>
</feature>
<name>A0A387BKV7_9MICO</name>
<keyword evidence="1" id="KW-0472">Membrane</keyword>
<feature type="transmembrane region" description="Helical" evidence="1">
    <location>
        <begin position="262"/>
        <end position="293"/>
    </location>
</feature>
<proteinExistence type="predicted"/>
<dbReference type="Proteomes" id="UP000275069">
    <property type="component" value="Chromosome"/>
</dbReference>
<dbReference type="EMBL" id="CP032624">
    <property type="protein sequence ID" value="AYG03288.1"/>
    <property type="molecule type" value="Genomic_DNA"/>
</dbReference>
<evidence type="ECO:0000313" key="2">
    <source>
        <dbReference type="EMBL" id="AYG03288.1"/>
    </source>
</evidence>
<feature type="transmembrane region" description="Helical" evidence="1">
    <location>
        <begin position="359"/>
        <end position="376"/>
    </location>
</feature>
<feature type="transmembrane region" description="Helical" evidence="1">
    <location>
        <begin position="450"/>
        <end position="472"/>
    </location>
</feature>
<feature type="transmembrane region" description="Helical" evidence="1">
    <location>
        <begin position="336"/>
        <end position="352"/>
    </location>
</feature>
<feature type="transmembrane region" description="Helical" evidence="1">
    <location>
        <begin position="382"/>
        <end position="399"/>
    </location>
</feature>
<feature type="transmembrane region" description="Helical" evidence="1">
    <location>
        <begin position="89"/>
        <end position="110"/>
    </location>
</feature>
<feature type="transmembrane region" description="Helical" evidence="1">
    <location>
        <begin position="223"/>
        <end position="256"/>
    </location>
</feature>
<gene>
    <name evidence="2" type="ORF">D7I44_06925</name>
</gene>
<keyword evidence="1" id="KW-1133">Transmembrane helix</keyword>
<reference evidence="2 3" key="1">
    <citation type="submission" date="2018-09" db="EMBL/GenBank/DDBJ databases">
        <title>Genome sequencing of strain 2DFW10M-5.</title>
        <authorList>
            <person name="Heo J."/>
            <person name="Kim S.-J."/>
            <person name="Kwon S.-W."/>
        </authorList>
    </citation>
    <scope>NUCLEOTIDE SEQUENCE [LARGE SCALE GENOMIC DNA]</scope>
    <source>
        <strain evidence="2 3">2DFW10M-5</strain>
    </source>
</reference>
<dbReference type="KEGG" id="gry:D7I44_06925"/>
<organism evidence="2 3">
    <name type="scientific">Gryllotalpicola protaetiae</name>
    <dbReference type="NCBI Taxonomy" id="2419771"/>
    <lineage>
        <taxon>Bacteria</taxon>
        <taxon>Bacillati</taxon>
        <taxon>Actinomycetota</taxon>
        <taxon>Actinomycetes</taxon>
        <taxon>Micrococcales</taxon>
        <taxon>Microbacteriaceae</taxon>
        <taxon>Gryllotalpicola</taxon>
    </lineage>
</organism>
<dbReference type="Pfam" id="PF26314">
    <property type="entry name" value="MptA_B_family"/>
    <property type="match status" value="1"/>
</dbReference>
<keyword evidence="1" id="KW-0812">Transmembrane</keyword>